<feature type="compositionally biased region" description="Polar residues" evidence="2">
    <location>
        <begin position="260"/>
        <end position="282"/>
    </location>
</feature>
<evidence type="ECO:0000256" key="2">
    <source>
        <dbReference type="SAM" id="MobiDB-lite"/>
    </source>
</evidence>
<keyword evidence="4" id="KW-1185">Reference proteome</keyword>
<dbReference type="EMBL" id="MU842824">
    <property type="protein sequence ID" value="KAK2033151.1"/>
    <property type="molecule type" value="Genomic_DNA"/>
</dbReference>
<evidence type="ECO:0000313" key="4">
    <source>
        <dbReference type="Proteomes" id="UP001232148"/>
    </source>
</evidence>
<evidence type="ECO:0000313" key="3">
    <source>
        <dbReference type="EMBL" id="KAK2033151.1"/>
    </source>
</evidence>
<feature type="compositionally biased region" description="Low complexity" evidence="2">
    <location>
        <begin position="50"/>
        <end position="62"/>
    </location>
</feature>
<gene>
    <name evidence="3" type="ORF">LX32DRAFT_706436</name>
</gene>
<comment type="caution">
    <text evidence="3">The sequence shown here is derived from an EMBL/GenBank/DDBJ whole genome shotgun (WGS) entry which is preliminary data.</text>
</comment>
<feature type="region of interest" description="Disordered" evidence="2">
    <location>
        <begin position="1"/>
        <end position="76"/>
    </location>
</feature>
<evidence type="ECO:0000256" key="1">
    <source>
        <dbReference type="SAM" id="Coils"/>
    </source>
</evidence>
<name>A0AAD9HPY1_9PEZI</name>
<protein>
    <submittedName>
        <fullName evidence="3">Uncharacterized protein</fullName>
    </submittedName>
</protein>
<feature type="compositionally biased region" description="Polar residues" evidence="2">
    <location>
        <begin position="1"/>
        <end position="17"/>
    </location>
</feature>
<dbReference type="AlphaFoldDB" id="A0AAD9HPY1"/>
<keyword evidence="1" id="KW-0175">Coiled coil</keyword>
<accession>A0AAD9HPY1</accession>
<feature type="coiled-coil region" evidence="1">
    <location>
        <begin position="81"/>
        <end position="115"/>
    </location>
</feature>
<feature type="region of interest" description="Disordered" evidence="2">
    <location>
        <begin position="237"/>
        <end position="299"/>
    </location>
</feature>
<reference evidence="3" key="1">
    <citation type="submission" date="2021-06" db="EMBL/GenBank/DDBJ databases">
        <title>Comparative genomics, transcriptomics and evolutionary studies reveal genomic signatures of adaptation to plant cell wall in hemibiotrophic fungi.</title>
        <authorList>
            <consortium name="DOE Joint Genome Institute"/>
            <person name="Baroncelli R."/>
            <person name="Diaz J.F."/>
            <person name="Benocci T."/>
            <person name="Peng M."/>
            <person name="Battaglia E."/>
            <person name="Haridas S."/>
            <person name="Andreopoulos W."/>
            <person name="Labutti K."/>
            <person name="Pangilinan J."/>
            <person name="Floch G.L."/>
            <person name="Makela M.R."/>
            <person name="Henrissat B."/>
            <person name="Grigoriev I.V."/>
            <person name="Crouch J.A."/>
            <person name="De Vries R.P."/>
            <person name="Sukno S.A."/>
            <person name="Thon M.R."/>
        </authorList>
    </citation>
    <scope>NUCLEOTIDE SEQUENCE</scope>
    <source>
        <strain evidence="3">MAFF235873</strain>
    </source>
</reference>
<organism evidence="3 4">
    <name type="scientific">Colletotrichum zoysiae</name>
    <dbReference type="NCBI Taxonomy" id="1216348"/>
    <lineage>
        <taxon>Eukaryota</taxon>
        <taxon>Fungi</taxon>
        <taxon>Dikarya</taxon>
        <taxon>Ascomycota</taxon>
        <taxon>Pezizomycotina</taxon>
        <taxon>Sordariomycetes</taxon>
        <taxon>Hypocreomycetidae</taxon>
        <taxon>Glomerellales</taxon>
        <taxon>Glomerellaceae</taxon>
        <taxon>Colletotrichum</taxon>
        <taxon>Colletotrichum graminicola species complex</taxon>
    </lineage>
</organism>
<proteinExistence type="predicted"/>
<dbReference type="Proteomes" id="UP001232148">
    <property type="component" value="Unassembled WGS sequence"/>
</dbReference>
<sequence>MSTITPLTMDVDQSSTDPFVDEGTPLNDTPIPLNLSSARPRPKSPDLEGDSSSLSSELSTPTKAPADRRRATPPVTKLTALQAATREIRSVAAEMKETRDEYKRARDLFEHLTRDENATVEILDAVLAETSRCLVRAVEDDERTQSGNPPKKVPYPPEKIPELLAALEKAEADRENWYTETRQLFWIFELIDRERMPTLKLRMEAARMKEAAARGAQAAATGASYAAAAFQTPPGKEIAFDRSSATLRRKRTSERPIASPATSDASSQATIVPSMKNSTKGRLTNAAGAFETPTNKSRR</sequence>